<comment type="caution">
    <text evidence="2">The sequence shown here is derived from an EMBL/GenBank/DDBJ whole genome shotgun (WGS) entry which is preliminary data.</text>
</comment>
<dbReference type="EMBL" id="MU128997">
    <property type="protein sequence ID" value="KAF9511649.1"/>
    <property type="molecule type" value="Genomic_DNA"/>
</dbReference>
<organism evidence="2 3">
    <name type="scientific">Hydnum rufescens UP504</name>
    <dbReference type="NCBI Taxonomy" id="1448309"/>
    <lineage>
        <taxon>Eukaryota</taxon>
        <taxon>Fungi</taxon>
        <taxon>Dikarya</taxon>
        <taxon>Basidiomycota</taxon>
        <taxon>Agaricomycotina</taxon>
        <taxon>Agaricomycetes</taxon>
        <taxon>Cantharellales</taxon>
        <taxon>Hydnaceae</taxon>
        <taxon>Hydnum</taxon>
    </lineage>
</organism>
<dbReference type="AlphaFoldDB" id="A0A9P6ATW8"/>
<evidence type="ECO:0000313" key="3">
    <source>
        <dbReference type="Proteomes" id="UP000886523"/>
    </source>
</evidence>
<dbReference type="PANTHER" id="PTHR46377:SF1">
    <property type="entry name" value="DUAL SPECIFICITY PROTEIN PHOSPHATASE 19"/>
    <property type="match status" value="1"/>
</dbReference>
<dbReference type="SUPFAM" id="SSF74924">
    <property type="entry name" value="Cap-Gly domain"/>
    <property type="match status" value="1"/>
</dbReference>
<dbReference type="InterPro" id="IPR036859">
    <property type="entry name" value="CAP-Gly_dom_sf"/>
</dbReference>
<dbReference type="Proteomes" id="UP000886523">
    <property type="component" value="Unassembled WGS sequence"/>
</dbReference>
<evidence type="ECO:0000313" key="2">
    <source>
        <dbReference type="EMBL" id="KAF9511649.1"/>
    </source>
</evidence>
<evidence type="ECO:0000259" key="1">
    <source>
        <dbReference type="SMART" id="SM00195"/>
    </source>
</evidence>
<dbReference type="PANTHER" id="PTHR46377">
    <property type="entry name" value="DUAL SPECIFICITY PROTEIN PHOSPHATASE 19"/>
    <property type="match status" value="1"/>
</dbReference>
<dbReference type="InterPro" id="IPR020422">
    <property type="entry name" value="TYR_PHOSPHATASE_DUAL_dom"/>
</dbReference>
<dbReference type="GO" id="GO:0005737">
    <property type="term" value="C:cytoplasm"/>
    <property type="evidence" value="ECO:0007669"/>
    <property type="project" value="TreeGrafter"/>
</dbReference>
<proteinExistence type="predicted"/>
<sequence length="339" mass="37346">MDPTIQLGMRCIMETKKAMMPDDHGPNKEPPVYRHGTIRYCGPYAMDMNNTEDWVLGIELDEPYFTCAPSYGELIPANRALRISINAKYPLSDTPNDPNPVDNCSLLELPQPQILIQHKPHISYIAPNLFLGSYTGACSSTYLRAVGITHILTAASELLPPPDPDPRNPLAILHVRIADLPWANLIDCLDTSLLYIDRVLALSGNGPLSTATATAANPNPSPPKLLVHCAYGASPSYDTALKRLRALRASVRPNIGFNKQLKAWFASGCDTKELRGTLEVAARSPSGEENILGNGEKGVPWRLWTTLREAKKIHITRNDVLKKQGLLEDLDWSVLDPDP</sequence>
<dbReference type="SUPFAM" id="SSF52799">
    <property type="entry name" value="(Phosphotyrosine protein) phosphatases II"/>
    <property type="match status" value="1"/>
</dbReference>
<dbReference type="Gene3D" id="3.90.190.10">
    <property type="entry name" value="Protein tyrosine phosphatase superfamily"/>
    <property type="match status" value="1"/>
</dbReference>
<gene>
    <name evidence="2" type="ORF">BS47DRAFT_1486716</name>
</gene>
<accession>A0A9P6ATW8</accession>
<name>A0A9P6ATW8_9AGAM</name>
<dbReference type="GO" id="GO:0008579">
    <property type="term" value="F:JUN kinase phosphatase activity"/>
    <property type="evidence" value="ECO:0007669"/>
    <property type="project" value="TreeGrafter"/>
</dbReference>
<feature type="domain" description="Tyrosine-protein phosphatase" evidence="1">
    <location>
        <begin position="121"/>
        <end position="267"/>
    </location>
</feature>
<dbReference type="InterPro" id="IPR029021">
    <property type="entry name" value="Prot-tyrosine_phosphatase-like"/>
</dbReference>
<dbReference type="CDD" id="cd14498">
    <property type="entry name" value="DSP"/>
    <property type="match status" value="1"/>
</dbReference>
<dbReference type="SMART" id="SM00195">
    <property type="entry name" value="DSPc"/>
    <property type="match status" value="1"/>
</dbReference>
<dbReference type="OrthoDB" id="2017893at2759"/>
<keyword evidence="3" id="KW-1185">Reference proteome</keyword>
<protein>
    <recommendedName>
        <fullName evidence="1">Tyrosine-protein phosphatase domain-containing protein</fullName>
    </recommendedName>
</protein>
<reference evidence="2" key="1">
    <citation type="journal article" date="2020" name="Nat. Commun.">
        <title>Large-scale genome sequencing of mycorrhizal fungi provides insights into the early evolution of symbiotic traits.</title>
        <authorList>
            <person name="Miyauchi S."/>
            <person name="Kiss E."/>
            <person name="Kuo A."/>
            <person name="Drula E."/>
            <person name="Kohler A."/>
            <person name="Sanchez-Garcia M."/>
            <person name="Morin E."/>
            <person name="Andreopoulos B."/>
            <person name="Barry K.W."/>
            <person name="Bonito G."/>
            <person name="Buee M."/>
            <person name="Carver A."/>
            <person name="Chen C."/>
            <person name="Cichocki N."/>
            <person name="Clum A."/>
            <person name="Culley D."/>
            <person name="Crous P.W."/>
            <person name="Fauchery L."/>
            <person name="Girlanda M."/>
            <person name="Hayes R.D."/>
            <person name="Keri Z."/>
            <person name="LaButti K."/>
            <person name="Lipzen A."/>
            <person name="Lombard V."/>
            <person name="Magnuson J."/>
            <person name="Maillard F."/>
            <person name="Murat C."/>
            <person name="Nolan M."/>
            <person name="Ohm R.A."/>
            <person name="Pangilinan J."/>
            <person name="Pereira M.F."/>
            <person name="Perotto S."/>
            <person name="Peter M."/>
            <person name="Pfister S."/>
            <person name="Riley R."/>
            <person name="Sitrit Y."/>
            <person name="Stielow J.B."/>
            <person name="Szollosi G."/>
            <person name="Zifcakova L."/>
            <person name="Stursova M."/>
            <person name="Spatafora J.W."/>
            <person name="Tedersoo L."/>
            <person name="Vaario L.M."/>
            <person name="Yamada A."/>
            <person name="Yan M."/>
            <person name="Wang P."/>
            <person name="Xu J."/>
            <person name="Bruns T."/>
            <person name="Baldrian P."/>
            <person name="Vilgalys R."/>
            <person name="Dunand C."/>
            <person name="Henrissat B."/>
            <person name="Grigoriev I.V."/>
            <person name="Hibbett D."/>
            <person name="Nagy L.G."/>
            <person name="Martin F.M."/>
        </authorList>
    </citation>
    <scope>NUCLEOTIDE SEQUENCE</scope>
    <source>
        <strain evidence="2">UP504</strain>
    </source>
</reference>